<feature type="transmembrane region" description="Helical" evidence="7">
    <location>
        <begin position="124"/>
        <end position="148"/>
    </location>
</feature>
<reference evidence="8" key="1">
    <citation type="submission" date="2022-07" db="EMBL/GenBank/DDBJ databases">
        <title>Phylogenomic reconstructions and comparative analyses of Kickxellomycotina fungi.</title>
        <authorList>
            <person name="Reynolds N.K."/>
            <person name="Stajich J.E."/>
            <person name="Barry K."/>
            <person name="Grigoriev I.V."/>
            <person name="Crous P."/>
            <person name="Smith M.E."/>
        </authorList>
    </citation>
    <scope>NUCLEOTIDE SEQUENCE</scope>
    <source>
        <strain evidence="8">RSA 861</strain>
    </source>
</reference>
<accession>A0A9W8AF21</accession>
<dbReference type="PIRSF" id="PIRSF005859">
    <property type="entry name" value="PBR"/>
    <property type="match status" value="1"/>
</dbReference>
<protein>
    <submittedName>
        <fullName evidence="8">Uncharacterized protein</fullName>
    </submittedName>
</protein>
<dbReference type="FunFam" id="1.20.1260.100:FF:000001">
    <property type="entry name" value="translocator protein 2"/>
    <property type="match status" value="1"/>
</dbReference>
<comment type="subcellular location">
    <subcellularLocation>
        <location evidence="1">Membrane</location>
        <topology evidence="1">Multi-pass membrane protein</topology>
    </subcellularLocation>
</comment>
<dbReference type="InterPro" id="IPR004307">
    <property type="entry name" value="TspO_MBR"/>
</dbReference>
<dbReference type="Pfam" id="PF03073">
    <property type="entry name" value="TspO_MBR"/>
    <property type="match status" value="1"/>
</dbReference>
<evidence type="ECO:0000256" key="2">
    <source>
        <dbReference type="ARBA" id="ARBA00007524"/>
    </source>
</evidence>
<evidence type="ECO:0000256" key="5">
    <source>
        <dbReference type="ARBA" id="ARBA00023136"/>
    </source>
</evidence>
<dbReference type="Gene3D" id="1.20.1260.100">
    <property type="entry name" value="TspO/MBR protein"/>
    <property type="match status" value="1"/>
</dbReference>
<keyword evidence="9" id="KW-1185">Reference proteome</keyword>
<keyword evidence="5 7" id="KW-0472">Membrane</keyword>
<feature type="transmembrane region" description="Helical" evidence="7">
    <location>
        <begin position="44"/>
        <end position="62"/>
    </location>
</feature>
<keyword evidence="4 7" id="KW-1133">Transmembrane helix</keyword>
<comment type="similarity">
    <text evidence="2">Belongs to the TspO/BZRP family.</text>
</comment>
<evidence type="ECO:0000256" key="4">
    <source>
        <dbReference type="ARBA" id="ARBA00022989"/>
    </source>
</evidence>
<dbReference type="CDD" id="cd15904">
    <property type="entry name" value="TSPO_MBR"/>
    <property type="match status" value="1"/>
</dbReference>
<dbReference type="GO" id="GO:0033013">
    <property type="term" value="P:tetrapyrrole metabolic process"/>
    <property type="evidence" value="ECO:0007669"/>
    <property type="project" value="UniProtKB-ARBA"/>
</dbReference>
<dbReference type="PANTHER" id="PTHR10057">
    <property type="entry name" value="PERIPHERAL-TYPE BENZODIAZEPINE RECEPTOR"/>
    <property type="match status" value="1"/>
</dbReference>
<gene>
    <name evidence="8" type="ORF">IWQ60_000862</name>
</gene>
<proteinExistence type="inferred from homology"/>
<dbReference type="PANTHER" id="PTHR10057:SF0">
    <property type="entry name" value="TRANSLOCATOR PROTEIN"/>
    <property type="match status" value="1"/>
</dbReference>
<evidence type="ECO:0000313" key="9">
    <source>
        <dbReference type="Proteomes" id="UP001150569"/>
    </source>
</evidence>
<evidence type="ECO:0000256" key="1">
    <source>
        <dbReference type="ARBA" id="ARBA00004141"/>
    </source>
</evidence>
<evidence type="ECO:0000313" key="8">
    <source>
        <dbReference type="EMBL" id="KAJ1929776.1"/>
    </source>
</evidence>
<feature type="transmembrane region" description="Helical" evidence="7">
    <location>
        <begin position="154"/>
        <end position="175"/>
    </location>
</feature>
<dbReference type="InterPro" id="IPR038330">
    <property type="entry name" value="TspO/MBR-related_sf"/>
</dbReference>
<dbReference type="Proteomes" id="UP001150569">
    <property type="component" value="Unassembled WGS sequence"/>
</dbReference>
<name>A0A9W8AF21_9FUNG</name>
<comment type="caution">
    <text evidence="8">The sequence shown here is derived from an EMBL/GenBank/DDBJ whole genome shotgun (WGS) entry which is preliminary data.</text>
</comment>
<dbReference type="AlphaFoldDB" id="A0A9W8AF21"/>
<organism evidence="8 9">
    <name type="scientific">Tieghemiomyces parasiticus</name>
    <dbReference type="NCBI Taxonomy" id="78921"/>
    <lineage>
        <taxon>Eukaryota</taxon>
        <taxon>Fungi</taxon>
        <taxon>Fungi incertae sedis</taxon>
        <taxon>Zoopagomycota</taxon>
        <taxon>Kickxellomycotina</taxon>
        <taxon>Dimargaritomycetes</taxon>
        <taxon>Dimargaritales</taxon>
        <taxon>Dimargaritaceae</taxon>
        <taxon>Tieghemiomyces</taxon>
    </lineage>
</organism>
<dbReference type="OrthoDB" id="8841220at2759"/>
<feature type="transmembrane region" description="Helical" evidence="7">
    <location>
        <begin position="6"/>
        <end position="23"/>
    </location>
</feature>
<feature type="region of interest" description="Disordered" evidence="6">
    <location>
        <begin position="177"/>
        <end position="202"/>
    </location>
</feature>
<dbReference type="EMBL" id="JANBPT010000024">
    <property type="protein sequence ID" value="KAJ1929776.1"/>
    <property type="molecule type" value="Genomic_DNA"/>
</dbReference>
<dbReference type="GO" id="GO:0016020">
    <property type="term" value="C:membrane"/>
    <property type="evidence" value="ECO:0007669"/>
    <property type="project" value="UniProtKB-SubCell"/>
</dbReference>
<sequence>MVLRFLLYVLTPVLLGSLPSFYMKHQVNTWYKTLRKPWFTPPNWLFAPAWTLLYLAMGYAAYRVANVAYLSPDDIARDTGGLTYMSERAQVALKIYWFQLVLNLIWTPIFFLAHAIAPALFDIALLDVFVLVTMTLFFQIDSVAGYLLVPYQLWSLYATALTYSVWSLNNNGVGVKSDQRRRRRSSNMEPVPSHIHDSSDSD</sequence>
<evidence type="ECO:0000256" key="7">
    <source>
        <dbReference type="SAM" id="Phobius"/>
    </source>
</evidence>
<evidence type="ECO:0000256" key="6">
    <source>
        <dbReference type="SAM" id="MobiDB-lite"/>
    </source>
</evidence>
<keyword evidence="3 7" id="KW-0812">Transmembrane</keyword>
<feature type="transmembrane region" description="Helical" evidence="7">
    <location>
        <begin position="95"/>
        <end position="117"/>
    </location>
</feature>
<evidence type="ECO:0000256" key="3">
    <source>
        <dbReference type="ARBA" id="ARBA00022692"/>
    </source>
</evidence>